<dbReference type="AlphaFoldDB" id="A0A1Z4LKA1"/>
<dbReference type="OrthoDB" id="1426774at2"/>
<evidence type="ECO:0000313" key="1">
    <source>
        <dbReference type="EMBL" id="BAY81645.1"/>
    </source>
</evidence>
<dbReference type="InterPro" id="IPR029068">
    <property type="entry name" value="Glyas_Bleomycin-R_OHBP_Dase"/>
</dbReference>
<gene>
    <name evidence="1" type="ORF">NIES267_11220</name>
</gene>
<protein>
    <recommendedName>
        <fullName evidence="3">Glyoxalase-like domain-containing protein</fullName>
    </recommendedName>
</protein>
<name>A0A1Z4LKA1_9CYAN</name>
<sequence length="235" mass="26809">MTQLLINETLLQIDHIFVCLETAPDKQFLQEKGLICSENVTLHPQQGTASRIIFFENTYIELIWVEDEMMAEIYAMRSGIDFTARAYSPEKTASPFGIALHQKPNIVHPEFTSSHLNHKASEQFINFAASNLAAQKEPLCFMIPESISLSTIFNPQLETHRKLINHPLGIRKVTNTRIGMWKPGFFTNPISMLERDGILEIEQNSFPLLDLTFDYGVQRESIDLQSIGIPVVLRY</sequence>
<keyword evidence="2" id="KW-1185">Reference proteome</keyword>
<accession>A0A1Z4LKA1</accession>
<proteinExistence type="predicted"/>
<evidence type="ECO:0000313" key="2">
    <source>
        <dbReference type="Proteomes" id="UP000218418"/>
    </source>
</evidence>
<organism evidence="1 2">
    <name type="scientific">Calothrix parasitica NIES-267</name>
    <dbReference type="NCBI Taxonomy" id="1973488"/>
    <lineage>
        <taxon>Bacteria</taxon>
        <taxon>Bacillati</taxon>
        <taxon>Cyanobacteriota</taxon>
        <taxon>Cyanophyceae</taxon>
        <taxon>Nostocales</taxon>
        <taxon>Calotrichaceae</taxon>
        <taxon>Calothrix</taxon>
    </lineage>
</organism>
<dbReference type="EMBL" id="AP018227">
    <property type="protein sequence ID" value="BAY81645.1"/>
    <property type="molecule type" value="Genomic_DNA"/>
</dbReference>
<reference evidence="1 2" key="1">
    <citation type="submission" date="2017-06" db="EMBL/GenBank/DDBJ databases">
        <title>Genome sequencing of cyanobaciteial culture collection at National Institute for Environmental Studies (NIES).</title>
        <authorList>
            <person name="Hirose Y."/>
            <person name="Shimura Y."/>
            <person name="Fujisawa T."/>
            <person name="Nakamura Y."/>
            <person name="Kawachi M."/>
        </authorList>
    </citation>
    <scope>NUCLEOTIDE SEQUENCE [LARGE SCALE GENOMIC DNA]</scope>
    <source>
        <strain evidence="1 2">NIES-267</strain>
    </source>
</reference>
<dbReference type="Gene3D" id="3.10.180.10">
    <property type="entry name" value="2,3-Dihydroxybiphenyl 1,2-Dioxygenase, domain 1"/>
    <property type="match status" value="1"/>
</dbReference>
<evidence type="ECO:0008006" key="3">
    <source>
        <dbReference type="Google" id="ProtNLM"/>
    </source>
</evidence>
<dbReference type="Proteomes" id="UP000218418">
    <property type="component" value="Chromosome"/>
</dbReference>